<dbReference type="PROSITE" id="PS00280">
    <property type="entry name" value="BPTI_KUNITZ_1"/>
    <property type="match status" value="1"/>
</dbReference>
<keyword evidence="1" id="KW-0646">Protease inhibitor</keyword>
<keyword evidence="2" id="KW-0722">Serine protease inhibitor</keyword>
<dbReference type="STRING" id="387005.A0A183GZA3"/>
<dbReference type="PANTHER" id="PTHR10083:SF374">
    <property type="entry name" value="BPTI_KUNITZ INHIBITOR DOMAIN-CONTAINING PROTEIN"/>
    <property type="match status" value="1"/>
</dbReference>
<evidence type="ECO:0000259" key="5">
    <source>
        <dbReference type="PROSITE" id="PS50279"/>
    </source>
</evidence>
<keyword evidence="4" id="KW-0812">Transmembrane</keyword>
<keyword evidence="4" id="KW-1133">Transmembrane helix</keyword>
<proteinExistence type="predicted"/>
<evidence type="ECO:0000256" key="2">
    <source>
        <dbReference type="ARBA" id="ARBA00022900"/>
    </source>
</evidence>
<dbReference type="InterPro" id="IPR002223">
    <property type="entry name" value="Kunitz_BPTI"/>
</dbReference>
<dbReference type="InterPro" id="IPR036880">
    <property type="entry name" value="Kunitz_BPTI_sf"/>
</dbReference>
<evidence type="ECO:0000313" key="6">
    <source>
        <dbReference type="WBParaSite" id="OFLC_0000056201-mRNA-1"/>
    </source>
</evidence>
<dbReference type="Gene3D" id="4.10.410.10">
    <property type="entry name" value="Pancreatic trypsin inhibitor Kunitz domain"/>
    <property type="match status" value="1"/>
</dbReference>
<organism evidence="6">
    <name type="scientific">Onchocerca flexuosa</name>
    <dbReference type="NCBI Taxonomy" id="387005"/>
    <lineage>
        <taxon>Eukaryota</taxon>
        <taxon>Metazoa</taxon>
        <taxon>Ecdysozoa</taxon>
        <taxon>Nematoda</taxon>
        <taxon>Chromadorea</taxon>
        <taxon>Rhabditida</taxon>
        <taxon>Spirurina</taxon>
        <taxon>Spiruromorpha</taxon>
        <taxon>Filarioidea</taxon>
        <taxon>Onchocercidae</taxon>
        <taxon>Onchocerca</taxon>
    </lineage>
</organism>
<evidence type="ECO:0000256" key="3">
    <source>
        <dbReference type="ARBA" id="ARBA00023157"/>
    </source>
</evidence>
<dbReference type="GO" id="GO:0004867">
    <property type="term" value="F:serine-type endopeptidase inhibitor activity"/>
    <property type="evidence" value="ECO:0007669"/>
    <property type="project" value="UniProtKB-KW"/>
</dbReference>
<feature type="domain" description="BPTI/Kunitz inhibitor" evidence="5">
    <location>
        <begin position="8"/>
        <end position="58"/>
    </location>
</feature>
<dbReference type="InterPro" id="IPR050098">
    <property type="entry name" value="TFPI/VKTCI-like"/>
</dbReference>
<accession>A0A183GZA3</accession>
<name>A0A183GZA3_9BILA</name>
<dbReference type="Pfam" id="PF00014">
    <property type="entry name" value="Kunitz_BPTI"/>
    <property type="match status" value="1"/>
</dbReference>
<dbReference type="PRINTS" id="PR00759">
    <property type="entry name" value="BASICPTASE"/>
</dbReference>
<dbReference type="PANTHER" id="PTHR10083">
    <property type="entry name" value="KUNITZ-TYPE PROTEASE INHIBITOR-RELATED"/>
    <property type="match status" value="1"/>
</dbReference>
<evidence type="ECO:0000256" key="4">
    <source>
        <dbReference type="SAM" id="Phobius"/>
    </source>
</evidence>
<dbReference type="WBParaSite" id="OFLC_0000056201-mRNA-1">
    <property type="protein sequence ID" value="OFLC_0000056201-mRNA-1"/>
    <property type="gene ID" value="OFLC_0000056201"/>
</dbReference>
<sequence length="334" mass="38594">MNFFRICLSLPLDAGPCTVNLKRYYYNYTNKICIPFNYSGCPGNSNNFINKRDCEKFCLEIAVDLNGTDKIVETYQLGFSLTGPLFREKYQQDINKAFRDYLMERFDIDDNELKDIVIHDDNMVHRSYLKFHINDGSFRFIYSGDTYQAEPHSWISHRIVEKKSIVWDHTDDLRSKFKDCISRQISMLMGVSIVLAIIFLTSILCAYRFMYKKTKEIESSSGDISPSQYTARIDCGIPTVIAITSKSDSKTAITAYIQRIRRVMSTKCIQLSKDLEDDNAYENKEECFHPETPNHLERSSLLPSIHRQNTAMNFLIYIMGGGKVTEKENAGHVD</sequence>
<keyword evidence="4" id="KW-0472">Membrane</keyword>
<dbReference type="SUPFAM" id="SSF57362">
    <property type="entry name" value="BPTI-like"/>
    <property type="match status" value="1"/>
</dbReference>
<dbReference type="PROSITE" id="PS50279">
    <property type="entry name" value="BPTI_KUNITZ_2"/>
    <property type="match status" value="1"/>
</dbReference>
<dbReference type="GO" id="GO:0005615">
    <property type="term" value="C:extracellular space"/>
    <property type="evidence" value="ECO:0007669"/>
    <property type="project" value="TreeGrafter"/>
</dbReference>
<protein>
    <submittedName>
        <fullName evidence="6">BPTI/Kunitz inhibitor domain-containing protein</fullName>
    </submittedName>
</protein>
<dbReference type="InterPro" id="IPR020901">
    <property type="entry name" value="Prtase_inh_Kunz-CS"/>
</dbReference>
<dbReference type="SMART" id="SM00131">
    <property type="entry name" value="KU"/>
    <property type="match status" value="1"/>
</dbReference>
<evidence type="ECO:0000256" key="1">
    <source>
        <dbReference type="ARBA" id="ARBA00022690"/>
    </source>
</evidence>
<feature type="transmembrane region" description="Helical" evidence="4">
    <location>
        <begin position="185"/>
        <end position="207"/>
    </location>
</feature>
<reference evidence="6" key="1">
    <citation type="submission" date="2016-06" db="UniProtKB">
        <authorList>
            <consortium name="WormBaseParasite"/>
        </authorList>
    </citation>
    <scope>IDENTIFICATION</scope>
</reference>
<dbReference type="AlphaFoldDB" id="A0A183GZA3"/>
<keyword evidence="3" id="KW-1015">Disulfide bond</keyword>